<reference evidence="1" key="1">
    <citation type="submission" date="2020-09" db="EMBL/GenBank/DDBJ databases">
        <title>Genome-Enabled Discovery of Anthraquinone Biosynthesis in Senna tora.</title>
        <authorList>
            <person name="Kang S.-H."/>
            <person name="Pandey R.P."/>
            <person name="Lee C.-M."/>
            <person name="Sim J.-S."/>
            <person name="Jeong J.-T."/>
            <person name="Choi B.-S."/>
            <person name="Jung M."/>
            <person name="Ginzburg D."/>
            <person name="Zhao K."/>
            <person name="Won S.Y."/>
            <person name="Oh T.-J."/>
            <person name="Yu Y."/>
            <person name="Kim N.-H."/>
            <person name="Lee O.R."/>
            <person name="Lee T.-H."/>
            <person name="Bashyal P."/>
            <person name="Kim T.-S."/>
            <person name="Lee W.-H."/>
            <person name="Kawkins C."/>
            <person name="Kim C.-K."/>
            <person name="Kim J.S."/>
            <person name="Ahn B.O."/>
            <person name="Rhee S.Y."/>
            <person name="Sohng J.K."/>
        </authorList>
    </citation>
    <scope>NUCLEOTIDE SEQUENCE</scope>
    <source>
        <tissue evidence="1">Leaf</tissue>
    </source>
</reference>
<dbReference type="AlphaFoldDB" id="A0A834X3H1"/>
<protein>
    <submittedName>
        <fullName evidence="1">Uncharacterized protein</fullName>
    </submittedName>
</protein>
<dbReference type="OrthoDB" id="1738201at2759"/>
<organism evidence="1 2">
    <name type="scientific">Senna tora</name>
    <dbReference type="NCBI Taxonomy" id="362788"/>
    <lineage>
        <taxon>Eukaryota</taxon>
        <taxon>Viridiplantae</taxon>
        <taxon>Streptophyta</taxon>
        <taxon>Embryophyta</taxon>
        <taxon>Tracheophyta</taxon>
        <taxon>Spermatophyta</taxon>
        <taxon>Magnoliopsida</taxon>
        <taxon>eudicotyledons</taxon>
        <taxon>Gunneridae</taxon>
        <taxon>Pentapetalae</taxon>
        <taxon>rosids</taxon>
        <taxon>fabids</taxon>
        <taxon>Fabales</taxon>
        <taxon>Fabaceae</taxon>
        <taxon>Caesalpinioideae</taxon>
        <taxon>Cassia clade</taxon>
        <taxon>Senna</taxon>
    </lineage>
</organism>
<keyword evidence="2" id="KW-1185">Reference proteome</keyword>
<evidence type="ECO:0000313" key="2">
    <source>
        <dbReference type="Proteomes" id="UP000634136"/>
    </source>
</evidence>
<evidence type="ECO:0000313" key="1">
    <source>
        <dbReference type="EMBL" id="KAF7837395.1"/>
    </source>
</evidence>
<name>A0A834X3H1_9FABA</name>
<dbReference type="EMBL" id="JAAIUW010000003">
    <property type="protein sequence ID" value="KAF7837395.1"/>
    <property type="molecule type" value="Genomic_DNA"/>
</dbReference>
<proteinExistence type="predicted"/>
<comment type="caution">
    <text evidence="1">The sequence shown here is derived from an EMBL/GenBank/DDBJ whole genome shotgun (WGS) entry which is preliminary data.</text>
</comment>
<accession>A0A834X3H1</accession>
<dbReference type="Proteomes" id="UP000634136">
    <property type="component" value="Unassembled WGS sequence"/>
</dbReference>
<sequence length="282" mass="28711">MDSSSYAYANPPCRVRSIPANSSSEDIRNSFSLSRTKNNGPIVALTHPIITTISITFAANSFPPPPLNNPNARPGFPGLLHDINTTAATNPHMIAAHGSTTEHPAVMAANPPSNPLQTGIDEISYELSSLRNGATGDSGGGDSKSPLIEEIAVIEAFGGNVVEVEGMTADEGVGGGTEGESEAEEVVEEAAGGGVEDVGEHDVHGVFGANGAGAEHGEAELHGEDEVGGEEEVGVVEGIGGVGEVVGDDFKLIADEVGGGASVGDVGTKVRRKIRRACSHGE</sequence>
<gene>
    <name evidence="1" type="ORF">G2W53_005877</name>
</gene>